<dbReference type="AlphaFoldDB" id="A0A2T8I391"/>
<sequence length="106" mass="11515">MSDSPRPFAPKSEPPCAALLDSKRRRPYAAAPARLRLLAGPTRRCRRSAAAPPRHAAAPHTRVVCPHRPHHLTVAAPRRPYSACRRSSTAPSIATAPSHTRCHCCS</sequence>
<evidence type="ECO:0000313" key="2">
    <source>
        <dbReference type="EMBL" id="PVH32147.1"/>
    </source>
</evidence>
<feature type="region of interest" description="Disordered" evidence="1">
    <location>
        <begin position="1"/>
        <end position="23"/>
    </location>
</feature>
<protein>
    <submittedName>
        <fullName evidence="2">Uncharacterized protein</fullName>
    </submittedName>
</protein>
<dbReference type="EMBL" id="CM008054">
    <property type="protein sequence ID" value="PVH32147.1"/>
    <property type="molecule type" value="Genomic_DNA"/>
</dbReference>
<gene>
    <name evidence="2" type="ORF">PAHAL_9G329800</name>
</gene>
<accession>A0A2T8I391</accession>
<reference evidence="2" key="1">
    <citation type="submission" date="2018-04" db="EMBL/GenBank/DDBJ databases">
        <title>WGS assembly of Panicum hallii.</title>
        <authorList>
            <person name="Lovell J."/>
            <person name="Jenkins J."/>
            <person name="Lowry D."/>
            <person name="Mamidi S."/>
            <person name="Sreedasyam A."/>
            <person name="Weng X."/>
            <person name="Barry K."/>
            <person name="Bonette J."/>
            <person name="Campitelli B."/>
            <person name="Daum C."/>
            <person name="Gordon S."/>
            <person name="Gould B."/>
            <person name="Lipzen A."/>
            <person name="Macqueen A."/>
            <person name="Palacio-Mejia J."/>
            <person name="Plott C."/>
            <person name="Shakirov E."/>
            <person name="Shu S."/>
            <person name="Yoshinaga Y."/>
            <person name="Zane M."/>
            <person name="Rokhsar D."/>
            <person name="Grimwood J."/>
            <person name="Schmutz J."/>
            <person name="Juenger T."/>
        </authorList>
    </citation>
    <scope>NUCLEOTIDE SEQUENCE [LARGE SCALE GENOMIC DNA]</scope>
    <source>
        <strain evidence="2">FIL2</strain>
    </source>
</reference>
<evidence type="ECO:0000256" key="1">
    <source>
        <dbReference type="SAM" id="MobiDB-lite"/>
    </source>
</evidence>
<proteinExistence type="predicted"/>
<organism evidence="2">
    <name type="scientific">Panicum hallii</name>
    <dbReference type="NCBI Taxonomy" id="206008"/>
    <lineage>
        <taxon>Eukaryota</taxon>
        <taxon>Viridiplantae</taxon>
        <taxon>Streptophyta</taxon>
        <taxon>Embryophyta</taxon>
        <taxon>Tracheophyta</taxon>
        <taxon>Spermatophyta</taxon>
        <taxon>Magnoliopsida</taxon>
        <taxon>Liliopsida</taxon>
        <taxon>Poales</taxon>
        <taxon>Poaceae</taxon>
        <taxon>PACMAD clade</taxon>
        <taxon>Panicoideae</taxon>
        <taxon>Panicodae</taxon>
        <taxon>Paniceae</taxon>
        <taxon>Panicinae</taxon>
        <taxon>Panicum</taxon>
        <taxon>Panicum sect. Panicum</taxon>
    </lineage>
</organism>
<dbReference type="Gramene" id="PVH32147">
    <property type="protein sequence ID" value="PVH32147"/>
    <property type="gene ID" value="PAHAL_9G329800"/>
</dbReference>
<dbReference type="Proteomes" id="UP000243499">
    <property type="component" value="Chromosome 9"/>
</dbReference>
<name>A0A2T8I391_9POAL</name>